<keyword evidence="2" id="KW-0472">Membrane</keyword>
<accession>F0WAP4</accession>
<evidence type="ECO:0000256" key="2">
    <source>
        <dbReference type="SAM" id="Phobius"/>
    </source>
</evidence>
<protein>
    <submittedName>
        <fullName evidence="3">AlNc14C47G3758 protein</fullName>
    </submittedName>
</protein>
<reference evidence="3" key="2">
    <citation type="submission" date="2011-02" db="EMBL/GenBank/DDBJ databases">
        <authorList>
            <person name="MacLean D."/>
        </authorList>
    </citation>
    <scope>NUCLEOTIDE SEQUENCE</scope>
</reference>
<dbReference type="EMBL" id="FR824092">
    <property type="protein sequence ID" value="CCA18215.1"/>
    <property type="molecule type" value="Genomic_DNA"/>
</dbReference>
<dbReference type="HOGENOM" id="CLU_770328_0_0_1"/>
<proteinExistence type="predicted"/>
<feature type="compositionally biased region" description="Polar residues" evidence="1">
    <location>
        <begin position="263"/>
        <end position="275"/>
    </location>
</feature>
<sequence>MGSYITIINDTDAAYFCKMKLHRTAAWTALAAGGIVLGGLAALAIPSSIGLRVAGTLGVGIASPVMFHSASAYFKPESQILRVQTGALYMNQFTNDTVSAIQHDLMANKYERIDRNSSHRYGMMTLNLVREADCINIYLESPSTMKMGAFTMRPLWSSGRIKGEHNYSIDSFLMKRPGKLYTIMTGNSINPSTVATDESIVGGAVASPGSLIGQPGTVKDQPPVLLKKPLYAGAGNPPVSPAYPPASTTSRGIQPTLHGVGTGANQNANMAPQINTPSVPAVQPLLKASALPNASASTNAPPLHTTPTSPPPTGTATVAVTTPPNTATPASISPVDANTPVIATPPPSANPFFNAPTTNI</sequence>
<feature type="region of interest" description="Disordered" evidence="1">
    <location>
        <begin position="236"/>
        <end position="275"/>
    </location>
</feature>
<gene>
    <name evidence="3" type="primary">AlNc14C47G3758</name>
    <name evidence="3" type="ORF">ALNC14_043580</name>
</gene>
<reference evidence="3" key="1">
    <citation type="journal article" date="2011" name="PLoS Biol.">
        <title>Gene gain and loss during evolution of obligate parasitism in the white rust pathogen of Arabidopsis thaliana.</title>
        <authorList>
            <person name="Kemen E."/>
            <person name="Gardiner A."/>
            <person name="Schultz-Larsen T."/>
            <person name="Kemen A.C."/>
            <person name="Balmuth A.L."/>
            <person name="Robert-Seilaniantz A."/>
            <person name="Bailey K."/>
            <person name="Holub E."/>
            <person name="Studholme D.J."/>
            <person name="Maclean D."/>
            <person name="Jones J.D."/>
        </authorList>
    </citation>
    <scope>NUCLEOTIDE SEQUENCE</scope>
</reference>
<feature type="transmembrane region" description="Helical" evidence="2">
    <location>
        <begin position="25"/>
        <end position="45"/>
    </location>
</feature>
<feature type="compositionally biased region" description="Low complexity" evidence="1">
    <location>
        <begin position="314"/>
        <end position="333"/>
    </location>
</feature>
<organism evidence="3">
    <name type="scientific">Albugo laibachii Nc14</name>
    <dbReference type="NCBI Taxonomy" id="890382"/>
    <lineage>
        <taxon>Eukaryota</taxon>
        <taxon>Sar</taxon>
        <taxon>Stramenopiles</taxon>
        <taxon>Oomycota</taxon>
        <taxon>Peronosporomycetes</taxon>
        <taxon>Albuginales</taxon>
        <taxon>Albuginaceae</taxon>
        <taxon>Albugo</taxon>
    </lineage>
</organism>
<evidence type="ECO:0000256" key="1">
    <source>
        <dbReference type="SAM" id="MobiDB-lite"/>
    </source>
</evidence>
<feature type="region of interest" description="Disordered" evidence="1">
    <location>
        <begin position="293"/>
        <end position="333"/>
    </location>
</feature>
<dbReference type="AlphaFoldDB" id="F0WAP4"/>
<name>F0WAP4_9STRA</name>
<keyword evidence="2" id="KW-1133">Transmembrane helix</keyword>
<evidence type="ECO:0000313" key="3">
    <source>
        <dbReference type="EMBL" id="CCA18215.1"/>
    </source>
</evidence>
<keyword evidence="2" id="KW-0812">Transmembrane</keyword>